<proteinExistence type="predicted"/>
<protein>
    <submittedName>
        <fullName evidence="1">Uncharacterized protein</fullName>
    </submittedName>
</protein>
<gene>
    <name evidence="1" type="ORF">NOCA150184</name>
</gene>
<dbReference type="AlphaFoldDB" id="A0A2P2CIR8"/>
<reference evidence="1" key="1">
    <citation type="submission" date="2015-08" db="EMBL/GenBank/DDBJ databases">
        <authorList>
            <person name="Babu N.S."/>
            <person name="Beckwith C.J."/>
            <person name="Beseler K.G."/>
            <person name="Brison A."/>
            <person name="Carone J.V."/>
            <person name="Caskin T.P."/>
            <person name="Diamond M."/>
            <person name="Durham M.E."/>
            <person name="Foxe J.M."/>
            <person name="Go M."/>
            <person name="Henderson B.A."/>
            <person name="Jones I.B."/>
            <person name="McGettigan J.A."/>
            <person name="Micheletti S.J."/>
            <person name="Nasrallah M.E."/>
            <person name="Ortiz D."/>
            <person name="Piller C.R."/>
            <person name="Privatt S.R."/>
            <person name="Schneider S.L."/>
            <person name="Sharp S."/>
            <person name="Smith T.C."/>
            <person name="Stanton J.D."/>
            <person name="Ullery H.E."/>
            <person name="Wilson R.J."/>
            <person name="Serrano M.G."/>
            <person name="Buck G."/>
            <person name="Lee V."/>
            <person name="Wang Y."/>
            <person name="Carvalho R."/>
            <person name="Voegtly L."/>
            <person name="Shi R."/>
            <person name="Duckworth R."/>
            <person name="Johnson A."/>
            <person name="Loviza R."/>
            <person name="Walstead R."/>
            <person name="Shah Z."/>
            <person name="Kiflezghi M."/>
            <person name="Wade K."/>
            <person name="Ball S.L."/>
            <person name="Bradley K.W."/>
            <person name="Asai D.J."/>
            <person name="Bowman C.A."/>
            <person name="Russell D.A."/>
            <person name="Pope W.H."/>
            <person name="Jacobs-Sera D."/>
            <person name="Hendrix R.W."/>
            <person name="Hatfull G.F."/>
        </authorList>
    </citation>
    <scope>NUCLEOTIDE SEQUENCE</scope>
</reference>
<accession>A0A2P2CIR8</accession>
<organism evidence="1">
    <name type="scientific">metagenome</name>
    <dbReference type="NCBI Taxonomy" id="256318"/>
    <lineage>
        <taxon>unclassified sequences</taxon>
        <taxon>metagenomes</taxon>
    </lineage>
</organism>
<sequence length="375" mass="39973">MAAPDGRPRAAAEKHAELLADHAVAPPKSLGGIVVSASRSADHLDTALGLAVALSADIVVLASGRAAPEDIALRAAGSADRRLTVVPVPDDYSPPVVDLVTDGIPAGTAGLGDLCVKRNLGLLVARLVGWETVLFLDDDIRGITGVDVERALMVLPHAGMAGMPAREFPDNSVVCHANRLTGYEQDVFVSGSMLLVDRGAMTSFFPRIYNEDWIFMAPTIAAGRVIEAGECRQLPYDPFADPEKAYFQEFGNVVADGLMSSLHHGSLDLATGEDFWARFLTERGTFLRGIRRRSDQTDARVIAALSAAERRLAEITVPELIAYVRAWNADRAAWQSVLSALPLVPDVGAAVAHLGLRAYPATGAQPIAREKEEAP</sequence>
<name>A0A2P2CIR8_9ZZZZ</name>
<dbReference type="EMBL" id="CZKB01000025">
    <property type="protein sequence ID" value="CUR61884.1"/>
    <property type="molecule type" value="Genomic_DNA"/>
</dbReference>
<evidence type="ECO:0000313" key="1">
    <source>
        <dbReference type="EMBL" id="CUR61884.1"/>
    </source>
</evidence>